<feature type="domain" description="Transposase InsH N-terminal" evidence="1">
    <location>
        <begin position="2"/>
        <end position="55"/>
    </location>
</feature>
<dbReference type="PANTHER" id="PTHR33803">
    <property type="entry name" value="IS1478 TRANSPOSASE"/>
    <property type="match status" value="1"/>
</dbReference>
<accession>A0A560I2I5</accession>
<protein>
    <recommendedName>
        <fullName evidence="1">Transposase InsH N-terminal domain-containing protein</fullName>
    </recommendedName>
</protein>
<name>A0A560I2I5_9BRAD</name>
<keyword evidence="3" id="KW-1185">Reference proteome</keyword>
<dbReference type="Pfam" id="PF05598">
    <property type="entry name" value="DUF772"/>
    <property type="match status" value="1"/>
</dbReference>
<dbReference type="AlphaFoldDB" id="A0A560I2I5"/>
<dbReference type="EMBL" id="VITW01000009">
    <property type="protein sequence ID" value="TWB69564.1"/>
    <property type="molecule type" value="Genomic_DNA"/>
</dbReference>
<gene>
    <name evidence="2" type="ORF">FBZ95_109160</name>
</gene>
<evidence type="ECO:0000313" key="2">
    <source>
        <dbReference type="EMBL" id="TWB69564.1"/>
    </source>
</evidence>
<evidence type="ECO:0000259" key="1">
    <source>
        <dbReference type="Pfam" id="PF05598"/>
    </source>
</evidence>
<dbReference type="Proteomes" id="UP000315914">
    <property type="component" value="Unassembled WGS sequence"/>
</dbReference>
<reference evidence="2 3" key="1">
    <citation type="submission" date="2019-06" db="EMBL/GenBank/DDBJ databases">
        <title>Genomic Encyclopedia of Type Strains, Phase IV (KMG-V): Genome sequencing to study the core and pangenomes of soil and plant-associated prokaryotes.</title>
        <authorList>
            <person name="Whitman W."/>
        </authorList>
    </citation>
    <scope>NUCLEOTIDE SEQUENCE [LARGE SCALE GENOMIC DNA]</scope>
    <source>
        <strain evidence="2 3">BR 10556</strain>
    </source>
</reference>
<evidence type="ECO:0000313" key="3">
    <source>
        <dbReference type="Proteomes" id="UP000315914"/>
    </source>
</evidence>
<proteinExistence type="predicted"/>
<organism evidence="2 3">
    <name type="scientific">Bradyrhizobium sacchari</name>
    <dbReference type="NCBI Taxonomy" id="1399419"/>
    <lineage>
        <taxon>Bacteria</taxon>
        <taxon>Pseudomonadati</taxon>
        <taxon>Pseudomonadota</taxon>
        <taxon>Alphaproteobacteria</taxon>
        <taxon>Hyphomicrobiales</taxon>
        <taxon>Nitrobacteraceae</taxon>
        <taxon>Bradyrhizobium</taxon>
    </lineage>
</organism>
<dbReference type="PANTHER" id="PTHR33803:SF3">
    <property type="entry name" value="BLL1974 PROTEIN"/>
    <property type="match status" value="1"/>
</dbReference>
<dbReference type="InterPro" id="IPR008490">
    <property type="entry name" value="Transposase_InsH_N"/>
</dbReference>
<comment type="caution">
    <text evidence="2">The sequence shown here is derived from an EMBL/GenBank/DDBJ whole genome shotgun (WGS) entry which is preliminary data.</text>
</comment>
<sequence length="119" mass="13747">MKHALVQLADKVDWDWMDGEIAPQYSKRGRSGTATRFVIGLLLLRHIYGLSDEGVRAPVPRTVFPVEFFQHAHERSDLSHWRKWLANKLELLLAESLRVAHKAAVLRNQALKRSRLTRP</sequence>